<reference evidence="1 2" key="1">
    <citation type="submission" date="2021-06" db="EMBL/GenBank/DDBJ databases">
        <title>Caerostris darwini draft genome.</title>
        <authorList>
            <person name="Kono N."/>
            <person name="Arakawa K."/>
        </authorList>
    </citation>
    <scope>NUCLEOTIDE SEQUENCE [LARGE SCALE GENOMIC DNA]</scope>
</reference>
<evidence type="ECO:0000313" key="2">
    <source>
        <dbReference type="Proteomes" id="UP001054837"/>
    </source>
</evidence>
<organism evidence="1 2">
    <name type="scientific">Caerostris darwini</name>
    <dbReference type="NCBI Taxonomy" id="1538125"/>
    <lineage>
        <taxon>Eukaryota</taxon>
        <taxon>Metazoa</taxon>
        <taxon>Ecdysozoa</taxon>
        <taxon>Arthropoda</taxon>
        <taxon>Chelicerata</taxon>
        <taxon>Arachnida</taxon>
        <taxon>Araneae</taxon>
        <taxon>Araneomorphae</taxon>
        <taxon>Entelegynae</taxon>
        <taxon>Araneoidea</taxon>
        <taxon>Araneidae</taxon>
        <taxon>Caerostris</taxon>
    </lineage>
</organism>
<dbReference type="AlphaFoldDB" id="A0AAV4QK74"/>
<gene>
    <name evidence="1" type="ORF">CDAR_24371</name>
</gene>
<name>A0AAV4QK74_9ARAC</name>
<sequence length="109" mass="12612">MSLKRSIFLNEVICKKVHIAEEDKPHIVYHIFDLGDGVFIVLNTPPPLFKQTRVNVRLYSSGESERQPTKSGVSFKPYSYLVFMAYDDPDAKKMYAFLTRTNNVSEFMN</sequence>
<dbReference type="EMBL" id="BPLQ01004544">
    <property type="protein sequence ID" value="GIY08766.1"/>
    <property type="molecule type" value="Genomic_DNA"/>
</dbReference>
<dbReference type="Proteomes" id="UP001054837">
    <property type="component" value="Unassembled WGS sequence"/>
</dbReference>
<keyword evidence="2" id="KW-1185">Reference proteome</keyword>
<protein>
    <submittedName>
        <fullName evidence="1">Uncharacterized protein</fullName>
    </submittedName>
</protein>
<comment type="caution">
    <text evidence="1">The sequence shown here is derived from an EMBL/GenBank/DDBJ whole genome shotgun (WGS) entry which is preliminary data.</text>
</comment>
<accession>A0AAV4QK74</accession>
<evidence type="ECO:0000313" key="1">
    <source>
        <dbReference type="EMBL" id="GIY08766.1"/>
    </source>
</evidence>
<proteinExistence type="predicted"/>